<accession>A0A2W2BCB6</accession>
<evidence type="ECO:0000256" key="2">
    <source>
        <dbReference type="ARBA" id="ARBA00022723"/>
    </source>
</evidence>
<keyword evidence="3" id="KW-0378">Hydrolase</keyword>
<sequence length="463" mass="51007">MTELNAVLEAATKDFDNSLERLFKLVRIPSISTDPAYAAECEKAANAIVDDLKGLGFKAQVRPTPGRPMVVAHYTPKEATKDTPHLLFYGHYDVQPADPLELWTTPPFEPTIKTDGKVKRMYGRGTSDDKGQFMTFVEAARAWIRTTGTLPIRATFLIEGEEESGSPSLVPFLKANAKELSCDAAFVCDTNMWDPKTPAITTRLRGMAREEVTITGPRIDLHSGMYGGPAMNPIRVLSKVIAALHDKTGKVTIPGFYDGVSDLPKQTKKQWQSLKFSEAKFLKDVGLKLPAGEKGKSVLEQIWARPTAEVNGIWGGYTGVGTKTVLPSKAHAKFTFRLVGRQNPEKVLKAFRSFVKGLVPKDCKVEFAGGNGSPATEIPEDNPFIAKSARALKDEFRRDTVLMGSGGSIPICRFFKDILGMDSILVGFALTDDAIHSPNEKYDLESYRRGIRSWVRIMGEFGK</sequence>
<dbReference type="PANTHER" id="PTHR43270">
    <property type="entry name" value="BETA-ALA-HIS DIPEPTIDASE"/>
    <property type="match status" value="1"/>
</dbReference>
<keyword evidence="1" id="KW-0645">Protease</keyword>
<evidence type="ECO:0000313" key="6">
    <source>
        <dbReference type="Proteomes" id="UP000248795"/>
    </source>
</evidence>
<name>A0A2W2BCB6_9HYPH</name>
<dbReference type="PANTHER" id="PTHR43270:SF12">
    <property type="entry name" value="SUCCINYL-DIAMINOPIMELATE DESUCCINYLASE"/>
    <property type="match status" value="1"/>
</dbReference>
<dbReference type="Pfam" id="PF01546">
    <property type="entry name" value="Peptidase_M20"/>
    <property type="match status" value="1"/>
</dbReference>
<dbReference type="InterPro" id="IPR051458">
    <property type="entry name" value="Cyt/Met_Dipeptidase"/>
</dbReference>
<keyword evidence="6" id="KW-1185">Reference proteome</keyword>
<dbReference type="GO" id="GO:0008233">
    <property type="term" value="F:peptidase activity"/>
    <property type="evidence" value="ECO:0007669"/>
    <property type="project" value="UniProtKB-KW"/>
</dbReference>
<dbReference type="Gene3D" id="3.30.70.360">
    <property type="match status" value="1"/>
</dbReference>
<dbReference type="Gene3D" id="3.40.630.10">
    <property type="entry name" value="Zn peptidases"/>
    <property type="match status" value="1"/>
</dbReference>
<dbReference type="EMBL" id="QKVK01000002">
    <property type="protein sequence ID" value="PZF77854.1"/>
    <property type="molecule type" value="Genomic_DNA"/>
</dbReference>
<evidence type="ECO:0000313" key="5">
    <source>
        <dbReference type="EMBL" id="PZF77854.1"/>
    </source>
</evidence>
<organism evidence="5 6">
    <name type="scientific">Aestuariivirga litoralis</name>
    <dbReference type="NCBI Taxonomy" id="2650924"/>
    <lineage>
        <taxon>Bacteria</taxon>
        <taxon>Pseudomonadati</taxon>
        <taxon>Pseudomonadota</taxon>
        <taxon>Alphaproteobacteria</taxon>
        <taxon>Hyphomicrobiales</taxon>
        <taxon>Aestuariivirgaceae</taxon>
        <taxon>Aestuariivirga</taxon>
    </lineage>
</organism>
<dbReference type="Proteomes" id="UP000248795">
    <property type="component" value="Unassembled WGS sequence"/>
</dbReference>
<evidence type="ECO:0000259" key="4">
    <source>
        <dbReference type="Pfam" id="PF07687"/>
    </source>
</evidence>
<evidence type="ECO:0000256" key="3">
    <source>
        <dbReference type="ARBA" id="ARBA00022801"/>
    </source>
</evidence>
<reference evidence="6" key="1">
    <citation type="submission" date="2018-06" db="EMBL/GenBank/DDBJ databases">
        <title>Aestuariibacter litoralis strain KCTC 52945T.</title>
        <authorList>
            <person name="Li X."/>
            <person name="Salam N."/>
            <person name="Li J.-L."/>
            <person name="Chen Y.-M."/>
            <person name="Yang Z.-W."/>
            <person name="Zhang L.-Y."/>
            <person name="Han M.-X."/>
            <person name="Xiao M."/>
            <person name="Li W.-J."/>
        </authorList>
    </citation>
    <scope>NUCLEOTIDE SEQUENCE [LARGE SCALE GENOMIC DNA]</scope>
    <source>
        <strain evidence="6">KCTC 52945</strain>
    </source>
</reference>
<dbReference type="NCBIfam" id="NF006579">
    <property type="entry name" value="PRK09104.1"/>
    <property type="match status" value="1"/>
</dbReference>
<dbReference type="InterPro" id="IPR011650">
    <property type="entry name" value="Peptidase_M20_dimer"/>
</dbReference>
<keyword evidence="2" id="KW-0479">Metal-binding</keyword>
<protein>
    <recommendedName>
        <fullName evidence="4">Peptidase M20 dimerisation domain-containing protein</fullName>
    </recommendedName>
</protein>
<proteinExistence type="predicted"/>
<evidence type="ECO:0000256" key="1">
    <source>
        <dbReference type="ARBA" id="ARBA00022670"/>
    </source>
</evidence>
<dbReference type="GO" id="GO:0006508">
    <property type="term" value="P:proteolysis"/>
    <property type="evidence" value="ECO:0007669"/>
    <property type="project" value="UniProtKB-KW"/>
</dbReference>
<dbReference type="RefSeq" id="WP_111196602.1">
    <property type="nucleotide sequence ID" value="NZ_QKVK01000002.1"/>
</dbReference>
<comment type="caution">
    <text evidence="5">The sequence shown here is derived from an EMBL/GenBank/DDBJ whole genome shotgun (WGS) entry which is preliminary data.</text>
</comment>
<dbReference type="AlphaFoldDB" id="A0A2W2BCB6"/>
<dbReference type="Pfam" id="PF07687">
    <property type="entry name" value="M20_dimer"/>
    <property type="match status" value="1"/>
</dbReference>
<dbReference type="InterPro" id="IPR002933">
    <property type="entry name" value="Peptidase_M20"/>
</dbReference>
<dbReference type="GO" id="GO:0046872">
    <property type="term" value="F:metal ion binding"/>
    <property type="evidence" value="ECO:0007669"/>
    <property type="project" value="UniProtKB-KW"/>
</dbReference>
<dbReference type="SUPFAM" id="SSF53187">
    <property type="entry name" value="Zn-dependent exopeptidases"/>
    <property type="match status" value="1"/>
</dbReference>
<feature type="domain" description="Peptidase M20 dimerisation" evidence="4">
    <location>
        <begin position="204"/>
        <end position="361"/>
    </location>
</feature>
<gene>
    <name evidence="5" type="ORF">DK847_05350</name>
</gene>